<keyword evidence="2" id="KW-1282">Carboxysome</keyword>
<evidence type="ECO:0000256" key="2">
    <source>
        <dbReference type="ARBA" id="ARBA00023669"/>
    </source>
</evidence>
<organism evidence="4 5">
    <name type="scientific">Sporolactobacillus shoreicorticis</name>
    <dbReference type="NCBI Taxonomy" id="1923877"/>
    <lineage>
        <taxon>Bacteria</taxon>
        <taxon>Bacillati</taxon>
        <taxon>Bacillota</taxon>
        <taxon>Bacilli</taxon>
        <taxon>Bacillales</taxon>
        <taxon>Sporolactobacillaceae</taxon>
        <taxon>Sporolactobacillus</taxon>
    </lineage>
</organism>
<accession>A0ABW5S778</accession>
<protein>
    <submittedName>
        <fullName evidence="4">EutN/CcmL family microcompartment protein</fullName>
    </submittedName>
</protein>
<dbReference type="CDD" id="cd01614">
    <property type="entry name" value="EutN_CcmL"/>
    <property type="match status" value="1"/>
</dbReference>
<dbReference type="SUPFAM" id="SSF159133">
    <property type="entry name" value="EutN/CcmL-like"/>
    <property type="match status" value="1"/>
</dbReference>
<dbReference type="PANTHER" id="PTHR36539:SF1">
    <property type="entry name" value="BACTERIAL MICROCOMPARTMENT SHELL VERTEX PROTEIN EUTN"/>
    <property type="match status" value="1"/>
</dbReference>
<dbReference type="PROSITE" id="PS51932">
    <property type="entry name" value="BMV"/>
    <property type="match status" value="1"/>
</dbReference>
<keyword evidence="5" id="KW-1185">Reference proteome</keyword>
<dbReference type="Proteomes" id="UP001597399">
    <property type="component" value="Unassembled WGS sequence"/>
</dbReference>
<dbReference type="InterPro" id="IPR004992">
    <property type="entry name" value="EutN_CcmL"/>
</dbReference>
<dbReference type="EMBL" id="JBHUMQ010000026">
    <property type="protein sequence ID" value="MFD2694370.1"/>
    <property type="molecule type" value="Genomic_DNA"/>
</dbReference>
<evidence type="ECO:0000256" key="3">
    <source>
        <dbReference type="ARBA" id="ARBA00024446"/>
    </source>
</evidence>
<reference evidence="5" key="1">
    <citation type="journal article" date="2019" name="Int. J. Syst. Evol. Microbiol.">
        <title>The Global Catalogue of Microorganisms (GCM) 10K type strain sequencing project: providing services to taxonomists for standard genome sequencing and annotation.</title>
        <authorList>
            <consortium name="The Broad Institute Genomics Platform"/>
            <consortium name="The Broad Institute Genome Sequencing Center for Infectious Disease"/>
            <person name="Wu L."/>
            <person name="Ma J."/>
        </authorList>
    </citation>
    <scope>NUCLEOTIDE SEQUENCE [LARGE SCALE GENOMIC DNA]</scope>
    <source>
        <strain evidence="5">TISTR 2466</strain>
    </source>
</reference>
<evidence type="ECO:0000256" key="1">
    <source>
        <dbReference type="ARBA" id="ARBA00023587"/>
    </source>
</evidence>
<dbReference type="Gene3D" id="2.40.50.220">
    <property type="entry name" value="EutN/Ccml"/>
    <property type="match status" value="1"/>
</dbReference>
<dbReference type="PANTHER" id="PTHR36539">
    <property type="entry name" value="ETHANOLAMINE UTILIZATION PROTEIN EUTN"/>
    <property type="match status" value="1"/>
</dbReference>
<comment type="subcellular location">
    <subcellularLocation>
        <location evidence="1">Carboxysome</location>
    </subcellularLocation>
</comment>
<evidence type="ECO:0000313" key="5">
    <source>
        <dbReference type="Proteomes" id="UP001597399"/>
    </source>
</evidence>
<comment type="caution">
    <text evidence="4">The sequence shown here is derived from an EMBL/GenBank/DDBJ whole genome shotgun (WGS) entry which is preliminary data.</text>
</comment>
<sequence>MYLAKVVGNVVSTKKKEELTGYKLMIVTIVGSDDEKWEKRIVAVDLVGAGRDEYVLVSCGSSARAALKHPESPIDAAIVGIIDSFAE</sequence>
<dbReference type="InterPro" id="IPR036677">
    <property type="entry name" value="EutN_CcmL_sf"/>
</dbReference>
<dbReference type="Pfam" id="PF03319">
    <property type="entry name" value="EutN_CcmL"/>
    <property type="match status" value="1"/>
</dbReference>
<keyword evidence="3" id="KW-1283">Bacterial microcompartment</keyword>
<gene>
    <name evidence="4" type="ORF">ACFSUE_12135</name>
</gene>
<proteinExistence type="predicted"/>
<dbReference type="RefSeq" id="WP_253057913.1">
    <property type="nucleotide sequence ID" value="NZ_JAMXWM010000001.1"/>
</dbReference>
<name>A0ABW5S778_9BACL</name>
<evidence type="ECO:0000313" key="4">
    <source>
        <dbReference type="EMBL" id="MFD2694370.1"/>
    </source>
</evidence>